<dbReference type="AlphaFoldDB" id="A0A4D6N5V3"/>
<feature type="region of interest" description="Disordered" evidence="6">
    <location>
        <begin position="358"/>
        <end position="410"/>
    </location>
</feature>
<dbReference type="PROSITE" id="PS01359">
    <property type="entry name" value="ZF_PHD_1"/>
    <property type="match status" value="1"/>
</dbReference>
<feature type="compositionally biased region" description="Basic and acidic residues" evidence="6">
    <location>
        <begin position="223"/>
        <end position="254"/>
    </location>
</feature>
<evidence type="ECO:0000256" key="3">
    <source>
        <dbReference type="ARBA" id="ARBA00022771"/>
    </source>
</evidence>
<feature type="compositionally biased region" description="Basic residues" evidence="6">
    <location>
        <begin position="478"/>
        <end position="488"/>
    </location>
</feature>
<dbReference type="Proteomes" id="UP000501690">
    <property type="component" value="Linkage Group LG9"/>
</dbReference>
<dbReference type="OrthoDB" id="79252at2759"/>
<accession>A0A4D6N5V3</accession>
<feature type="compositionally biased region" description="Basic residues" evidence="6">
    <location>
        <begin position="1074"/>
        <end position="1084"/>
    </location>
</feature>
<dbReference type="InterPro" id="IPR019786">
    <property type="entry name" value="Zinc_finger_PHD-type_CS"/>
</dbReference>
<comment type="subcellular location">
    <subcellularLocation>
        <location evidence="1">Nucleus</location>
    </subcellularLocation>
</comment>
<protein>
    <recommendedName>
        <fullName evidence="7">Zinc finger PHD-type domain-containing protein</fullName>
    </recommendedName>
</protein>
<dbReference type="PANTHER" id="PTHR14571">
    <property type="entry name" value="HISTONE-LYSINE N-METHYLTRANSFERASE SET-26-RELATED"/>
    <property type="match status" value="1"/>
</dbReference>
<evidence type="ECO:0000259" key="7">
    <source>
        <dbReference type="SMART" id="SM00249"/>
    </source>
</evidence>
<feature type="region of interest" description="Disordered" evidence="6">
    <location>
        <begin position="921"/>
        <end position="960"/>
    </location>
</feature>
<sequence>MKGGRSHRPQSSDPPDEWVDGSWTVDCICGVTFDDGEEMVKCDECGVWVHTRCSRYVKGDDTFACDKCKARHNNNPEETEVAQFLVELPTKTISMDNKKALPSRPRLWTDKPIQERVHVQGPAEGDPSIFSATSVSSIFSPHLWKACGYVPKKFNFQYKEFPFWSDNDEDKDNANESLQAQTEAQPQAQDNNKNGAGALVYLSKNGDNSGAALVLDPSSVDARSGHAKETEMGKFGSEHVLPRVHSEVKKERTLLRPPVVHNSKRSKGDFGSSNSKDRSGKKRVRTTSDREVDPRRRTLHSSKSVFTTTGDAKQVDFYEDRGPKILKADTRSIKNKNLKESVVQECVSDDYLAADTIMEEPNNNLTTTEDSSEPLYPDTTRHGVSVVDVPAEEKPNHKPPTVVEMSSKTDDAVTSVLKQNNVGNASTKEKDGDCSVADNADDSLVVRSAASPQTEGYCGSAPELADNQFSQDLDRNKRTSSTKCKVKMKREDDIDNFKKPSIFHPSPISDLKNNEKLSDHKSDVEVNDAPVPSLLSCENKVGSVDISSEVIPADYINKPNELSGDFCPRKQELEGYEGSLETQKVFSETKDGSDSAKDPSKSEALGCPAKVLACVGKSSPTSSTINSKSLGHDIKSEDTETANPFTKHGAMTDSSVQIKNENCTNNVARDENPKKSVRERPKSSLNSNSKGLHSSRSVHNSVSKQANSDARDSVPVSSKSLIHQTASISGSSESNASLHNQKVLQVQNKILSSAPQKVEKVNQTNIATSSKLNQGHVPSVNPSPISNSSMLSDEELALLLHQELNSSPRVPRVPRARHAGSLPQLSSASATSMLMKRTSGGGKDHYLVSRRKHKDASRDGSGSSRELEDEAKKIEKEKGPTSSEQRKQDMSYMEDAPAREEGPASMTAANSIANNIVSSTSAIANSDPSSPPEDQNLSSMRNSPRNISDDDTVTAGRPAHHTLPGLINEIIMSKGRRMTYEELCSAVLPHWHNLRKHNGERYAYSSHSQAVLDCLRNRQEWARLVDRGPKTNSNRKRRKLEAEESDDNGYGKGRTAKESEGKNFELQKEEFPKGKRKARKRRRLALQGRAVKDVRRRQKTDSLTDEDVGPFSNSSEESMFSEDEIQVGRICPTGSTSDEAGSA</sequence>
<feature type="compositionally biased region" description="Low complexity" evidence="6">
    <location>
        <begin position="617"/>
        <end position="629"/>
    </location>
</feature>
<feature type="region of interest" description="Disordered" evidence="6">
    <location>
        <begin position="808"/>
        <end position="904"/>
    </location>
</feature>
<keyword evidence="4" id="KW-0862">Zinc</keyword>
<feature type="region of interest" description="Disordered" evidence="6">
    <location>
        <begin position="1025"/>
        <end position="1143"/>
    </location>
</feature>
<dbReference type="PANTHER" id="PTHR14571:SF9">
    <property type="entry name" value="HISTONE-LYSINE N-METHYLTRANSFERASE SET-26-RELATED"/>
    <property type="match status" value="1"/>
</dbReference>
<dbReference type="InterPro" id="IPR056065">
    <property type="entry name" value="DUF7648"/>
</dbReference>
<keyword evidence="3" id="KW-0863">Zinc-finger</keyword>
<dbReference type="GO" id="GO:0005634">
    <property type="term" value="C:nucleus"/>
    <property type="evidence" value="ECO:0007669"/>
    <property type="project" value="UniProtKB-SubCell"/>
</dbReference>
<feature type="domain" description="Zinc finger PHD-type" evidence="7">
    <location>
        <begin position="26"/>
        <end position="69"/>
    </location>
</feature>
<evidence type="ECO:0000256" key="6">
    <source>
        <dbReference type="SAM" id="MobiDB-lite"/>
    </source>
</evidence>
<feature type="compositionally biased region" description="Basic and acidic residues" evidence="6">
    <location>
        <begin position="587"/>
        <end position="601"/>
    </location>
</feature>
<feature type="region of interest" description="Disordered" evidence="6">
    <location>
        <begin position="167"/>
        <end position="201"/>
    </location>
</feature>
<feature type="compositionally biased region" description="Polar residues" evidence="6">
    <location>
        <begin position="683"/>
        <end position="708"/>
    </location>
</feature>
<dbReference type="SMART" id="SM00249">
    <property type="entry name" value="PHD"/>
    <property type="match status" value="1"/>
</dbReference>
<feature type="region of interest" description="Disordered" evidence="6">
    <location>
        <begin position="616"/>
        <end position="718"/>
    </location>
</feature>
<keyword evidence="9" id="KW-1185">Reference proteome</keyword>
<keyword evidence="2" id="KW-0479">Metal-binding</keyword>
<feature type="compositionally biased region" description="Low complexity" evidence="6">
    <location>
        <begin position="777"/>
        <end position="788"/>
    </location>
</feature>
<dbReference type="InterPro" id="IPR011011">
    <property type="entry name" value="Znf_FYVE_PHD"/>
</dbReference>
<name>A0A4D6N5V3_VIGUN</name>
<feature type="compositionally biased region" description="Polar residues" evidence="6">
    <location>
        <begin position="1133"/>
        <end position="1143"/>
    </location>
</feature>
<feature type="region of interest" description="Disordered" evidence="6">
    <location>
        <begin position="573"/>
        <end position="603"/>
    </location>
</feature>
<feature type="compositionally biased region" description="Polar residues" evidence="6">
    <location>
        <begin position="652"/>
        <end position="667"/>
    </location>
</feature>
<dbReference type="EMBL" id="CP039353">
    <property type="protein sequence ID" value="QCE07525.1"/>
    <property type="molecule type" value="Genomic_DNA"/>
</dbReference>
<dbReference type="InterPro" id="IPR013083">
    <property type="entry name" value="Znf_RING/FYVE/PHD"/>
</dbReference>
<feature type="compositionally biased region" description="Basic and acidic residues" evidence="6">
    <location>
        <begin position="512"/>
        <end position="524"/>
    </location>
</feature>
<feature type="compositionally biased region" description="Basic and acidic residues" evidence="6">
    <location>
        <begin position="286"/>
        <end position="296"/>
    </location>
</feature>
<dbReference type="InterPro" id="IPR001965">
    <property type="entry name" value="Znf_PHD"/>
</dbReference>
<evidence type="ECO:0000256" key="2">
    <source>
        <dbReference type="ARBA" id="ARBA00022723"/>
    </source>
</evidence>
<feature type="compositionally biased region" description="Basic and acidic residues" evidence="6">
    <location>
        <begin position="870"/>
        <end position="889"/>
    </location>
</feature>
<feature type="compositionally biased region" description="Polar residues" evidence="6">
    <location>
        <begin position="175"/>
        <end position="194"/>
    </location>
</feature>
<dbReference type="GO" id="GO:0008270">
    <property type="term" value="F:zinc ion binding"/>
    <property type="evidence" value="ECO:0007669"/>
    <property type="project" value="UniProtKB-KW"/>
</dbReference>
<feature type="compositionally biased region" description="Polar residues" evidence="6">
    <location>
        <begin position="921"/>
        <end position="946"/>
    </location>
</feature>
<evidence type="ECO:0000256" key="5">
    <source>
        <dbReference type="ARBA" id="ARBA00023242"/>
    </source>
</evidence>
<dbReference type="SUPFAM" id="SSF57903">
    <property type="entry name" value="FYVE/PHD zinc finger"/>
    <property type="match status" value="1"/>
</dbReference>
<evidence type="ECO:0000313" key="8">
    <source>
        <dbReference type="EMBL" id="QCE07525.1"/>
    </source>
</evidence>
<dbReference type="Pfam" id="PF24659">
    <property type="entry name" value="DUF7648"/>
    <property type="match status" value="1"/>
</dbReference>
<keyword evidence="5" id="KW-0539">Nucleus</keyword>
<dbReference type="Gene3D" id="3.30.40.10">
    <property type="entry name" value="Zinc/RING finger domain, C3HC4 (zinc finger)"/>
    <property type="match status" value="1"/>
</dbReference>
<feature type="compositionally biased region" description="Basic and acidic residues" evidence="6">
    <location>
        <begin position="668"/>
        <end position="682"/>
    </location>
</feature>
<feature type="region of interest" description="Disordered" evidence="6">
    <location>
        <begin position="451"/>
        <end position="524"/>
    </location>
</feature>
<reference evidence="8 9" key="1">
    <citation type="submission" date="2019-04" db="EMBL/GenBank/DDBJ databases">
        <title>An improved genome assembly and genetic linkage map for asparagus bean, Vigna unguiculata ssp. sesquipedialis.</title>
        <authorList>
            <person name="Xia Q."/>
            <person name="Zhang R."/>
            <person name="Dong Y."/>
        </authorList>
    </citation>
    <scope>NUCLEOTIDE SEQUENCE [LARGE SCALE GENOMIC DNA]</scope>
    <source>
        <tissue evidence="8">Leaf</tissue>
    </source>
</reference>
<feature type="compositionally biased region" description="Basic and acidic residues" evidence="6">
    <location>
        <begin position="1055"/>
        <end position="1073"/>
    </location>
</feature>
<organism evidence="8 9">
    <name type="scientific">Vigna unguiculata</name>
    <name type="common">Cowpea</name>
    <dbReference type="NCBI Taxonomy" id="3917"/>
    <lineage>
        <taxon>Eukaryota</taxon>
        <taxon>Viridiplantae</taxon>
        <taxon>Streptophyta</taxon>
        <taxon>Embryophyta</taxon>
        <taxon>Tracheophyta</taxon>
        <taxon>Spermatophyta</taxon>
        <taxon>Magnoliopsida</taxon>
        <taxon>eudicotyledons</taxon>
        <taxon>Gunneridae</taxon>
        <taxon>Pentapetalae</taxon>
        <taxon>rosids</taxon>
        <taxon>fabids</taxon>
        <taxon>Fabales</taxon>
        <taxon>Fabaceae</taxon>
        <taxon>Papilionoideae</taxon>
        <taxon>50 kb inversion clade</taxon>
        <taxon>NPAAA clade</taxon>
        <taxon>indigoferoid/millettioid clade</taxon>
        <taxon>Phaseoleae</taxon>
        <taxon>Vigna</taxon>
    </lineage>
</organism>
<evidence type="ECO:0000256" key="4">
    <source>
        <dbReference type="ARBA" id="ARBA00022833"/>
    </source>
</evidence>
<dbReference type="Gramene" id="Vigun07g163800.1.v1.2">
    <property type="protein sequence ID" value="Vigun07g163800.1.v1.2"/>
    <property type="gene ID" value="Vigun07g163800.v1.2"/>
</dbReference>
<gene>
    <name evidence="8" type="ORF">DEO72_LG9g2545</name>
</gene>
<feature type="region of interest" description="Disordered" evidence="6">
    <location>
        <begin position="222"/>
        <end position="307"/>
    </location>
</feature>
<feature type="region of interest" description="Disordered" evidence="6">
    <location>
        <begin position="767"/>
        <end position="788"/>
    </location>
</feature>
<evidence type="ECO:0000313" key="9">
    <source>
        <dbReference type="Proteomes" id="UP000501690"/>
    </source>
</evidence>
<evidence type="ECO:0000256" key="1">
    <source>
        <dbReference type="ARBA" id="ARBA00004123"/>
    </source>
</evidence>
<feature type="compositionally biased region" description="Basic and acidic residues" evidence="6">
    <location>
        <begin position="489"/>
        <end position="498"/>
    </location>
</feature>
<proteinExistence type="predicted"/>
<feature type="compositionally biased region" description="Polar residues" evidence="6">
    <location>
        <begin position="823"/>
        <end position="832"/>
    </location>
</feature>